<protein>
    <submittedName>
        <fullName evidence="1">WD40 repeat-like protein</fullName>
    </submittedName>
</protein>
<comment type="caution">
    <text evidence="1">The sequence shown here is derived from an EMBL/GenBank/DDBJ whole genome shotgun (WGS) entry which is preliminary data.</text>
</comment>
<dbReference type="Proteomes" id="UP001497680">
    <property type="component" value="Unassembled WGS sequence"/>
</dbReference>
<accession>A0ACC0D7D5</accession>
<organism evidence="1 2">
    <name type="scientific">Hypoxylon rubiginosum</name>
    <dbReference type="NCBI Taxonomy" id="110542"/>
    <lineage>
        <taxon>Eukaryota</taxon>
        <taxon>Fungi</taxon>
        <taxon>Dikarya</taxon>
        <taxon>Ascomycota</taxon>
        <taxon>Pezizomycotina</taxon>
        <taxon>Sordariomycetes</taxon>
        <taxon>Xylariomycetidae</taxon>
        <taxon>Xylariales</taxon>
        <taxon>Hypoxylaceae</taxon>
        <taxon>Hypoxylon</taxon>
    </lineage>
</organism>
<dbReference type="EMBL" id="MU394301">
    <property type="protein sequence ID" value="KAI6088478.1"/>
    <property type="molecule type" value="Genomic_DNA"/>
</dbReference>
<name>A0ACC0D7D5_9PEZI</name>
<proteinExistence type="predicted"/>
<evidence type="ECO:0000313" key="2">
    <source>
        <dbReference type="Proteomes" id="UP001497680"/>
    </source>
</evidence>
<reference evidence="1 2" key="1">
    <citation type="journal article" date="2022" name="New Phytol.">
        <title>Ecological generalism drives hyperdiversity of secondary metabolite gene clusters in xylarialean endophytes.</title>
        <authorList>
            <person name="Franco M.E.E."/>
            <person name="Wisecaver J.H."/>
            <person name="Arnold A.E."/>
            <person name="Ju Y.M."/>
            <person name="Slot J.C."/>
            <person name="Ahrendt S."/>
            <person name="Moore L.P."/>
            <person name="Eastman K.E."/>
            <person name="Scott K."/>
            <person name="Konkel Z."/>
            <person name="Mondo S.J."/>
            <person name="Kuo A."/>
            <person name="Hayes R.D."/>
            <person name="Haridas S."/>
            <person name="Andreopoulos B."/>
            <person name="Riley R."/>
            <person name="LaButti K."/>
            <person name="Pangilinan J."/>
            <person name="Lipzen A."/>
            <person name="Amirebrahimi M."/>
            <person name="Yan J."/>
            <person name="Adam C."/>
            <person name="Keymanesh K."/>
            <person name="Ng V."/>
            <person name="Louie K."/>
            <person name="Northen T."/>
            <person name="Drula E."/>
            <person name="Henrissat B."/>
            <person name="Hsieh H.M."/>
            <person name="Youens-Clark K."/>
            <person name="Lutzoni F."/>
            <person name="Miadlikowska J."/>
            <person name="Eastwood D.C."/>
            <person name="Hamelin R.C."/>
            <person name="Grigoriev I.V."/>
            <person name="U'Ren J.M."/>
        </authorList>
    </citation>
    <scope>NUCLEOTIDE SEQUENCE [LARGE SCALE GENOMIC DNA]</scope>
    <source>
        <strain evidence="1 2">ER1909</strain>
    </source>
</reference>
<keyword evidence="2" id="KW-1185">Reference proteome</keyword>
<gene>
    <name evidence="1" type="ORF">F4821DRAFT_277193</name>
</gene>
<evidence type="ECO:0000313" key="1">
    <source>
        <dbReference type="EMBL" id="KAI6088478.1"/>
    </source>
</evidence>
<sequence>MDSENRQRSWWRRKYRSIKECIRRKGRNKIPQEQHQVEDLVPGNNSPRPYAENGQSNSRPISEAVRSSNNEPTDPLSTPSDNASEPSYNIAHRTRSDNQGPSTTAEISPFTPRDNNAATTEATTLLGPNKLWAAAYKKLQDENPRFLRAYTQSLLEKGDPGQAGDGEQQAETGDWQEQVQTLARERLETNQGERLKVEVGGRNIIVRDQLLKVMGFISSTKDIVAAAISSEPAAALAWAGVMFIIPLLKTTLQQDKDAIEGFDYIVSLLIRCKVMENDFLQPMARDSKLSDKVHELALSLQSKTINIYANIYKYQLRVVRHFDRSTPTRLLRDLVASNDWKGIIEDLKATEKGIDADQRGLSSHTIESMDKKIKHFHSSAERFLEEIKAAVERTDKSLEIIEQGYHLHNLPVTHSAAFNSADTELVGQCTPGTQLKILHDLQSWVDDSKGKPILWLHGMAGTGKSTIARTAAKALNEKRSVDGKTDLRNNVVLAATFFFKEGDTERNRAERLFTTLAHQLAYKKLGLENGIANAIKNNASPNIGSKGLKAQWDELLLEPLRAFPKTSPYLTRLIFIIDALDECQNKKTQTMGTDTQQIVQLLGQVEGLIDVQVRVLITSRYESYIDTAFKNLPDKSYHEIALPKVSIGSRHDAKKDDITIFLENELLQNGMNNGGSLKWLNADNFHKLVEKTGGLFIYAATACRFLCEVPEKEAAKRLDNLLKGNPSERSPESVLDQIYSTVLDSYTRDWTDDEKQEDHLLKEILKLVVVLFKPLPIHSLARFTTLTGSPSEIRECLEGIHSVVDLPEDPKPVGLVHLSFRTFLLEGNQACERTGFLVEPSTVHYLLFDKCLGIMDGLHMDICDLQKPGTFFVDVPQDLIQKRIPPHLQYASRFWIDHLWEIKEMQQVQDALVDNGKVHNFFQGKFLNWLETLSLIGEIGSAVHLVGRLEEMVTKGKTQTNPMFSELIHDANRFILSHRSIIQKAPLQVYYSAVLFSPKTSIIRSLFSDSLTQWILRAPTVNNTWGTELMVIEGHEHMVLTVAISPDGKTIASGSFDGTARLWEAATGLEVAKMKMSNYIVWSVAFSLDGQTIALGLTEGLRLYDMRTGIISTLEGHTGLVEHVAFSPLPGSNLLASLSTDETLRLWDISRKTQVSIYDVPKSSGGVAFLPDGNRVAAGSGHDYASVCIWDVKTKELKAKFNHSSRILSIAFSPNGLTMASTTEKELTQVWDTELGTILVSLSLGECRSLAFSPDGGILAIGCQDGTISLRNSLNGEETCRLRHHTEFISDLAFSADGKAVLSASGDGTIRLCDITVSDETEVTEPERGTAHSISTITTNSGKAFALVRSNDGTTVMDLSEFGMSWQLPYQLECSPADKIVTSSGRSVKLWDITTGEQVIHFEDANKIYFSPYGGIIALIAKGAIQILEIEGWKEQARFEVQDNVQVSDVEFLKGNKVLLWKSLESHQSQKSNYSFSLGYLQSGHTVLQRQLEDGSSPATISADGQLVAYECERRLNLLEVDAQEVRARLPLENGFTLKTVSFSPNNARIAMLEDRDWHEWKITLWDTDTGKNLGTRQMGRGWFWLIGMTMDSKVAILGIGKIFLWDPVANELSDRLMRNPDMQRSVSFSEDRKYIDGCFGRVPLPSSAQDYSCLYMDYKWILQGGERILWLPRAYRSEHAAVQGGTIVLGLKSGSVDCIGIDLEKTPLVMQQKASTQVERDSLRITETE</sequence>